<reference evidence="1 2" key="1">
    <citation type="journal article" date="2009" name="PLoS Genet.">
        <title>The complete genome and proteome of Laribacter hongkongensis reveal potential mechanisms for adaptations to different temperatures and habitats.</title>
        <authorList>
            <person name="Woo P.C."/>
            <person name="Lau S.K."/>
            <person name="Tse H."/>
            <person name="Teng J.L."/>
            <person name="Curreem S.O."/>
            <person name="Tsang A.K."/>
            <person name="Fan R.Y."/>
            <person name="Wong G.K."/>
            <person name="Huang Y."/>
            <person name="Loman N.J."/>
            <person name="Snyder L.A."/>
            <person name="Cai J.J."/>
            <person name="Huang J.D."/>
            <person name="Mak W."/>
            <person name="Pallen M.J."/>
            <person name="Lok S."/>
            <person name="Yuen K.Y."/>
        </authorList>
    </citation>
    <scope>NUCLEOTIDE SEQUENCE [LARGE SCALE GENOMIC DNA]</scope>
    <source>
        <strain evidence="1 2">HLHK9</strain>
    </source>
</reference>
<evidence type="ECO:0000313" key="1">
    <source>
        <dbReference type="EMBL" id="ACO75688.1"/>
    </source>
</evidence>
<dbReference type="KEGG" id="lhk:LHK_02707"/>
<name>C1DCR9_LARHH</name>
<dbReference type="AlphaFoldDB" id="C1DCR9"/>
<keyword evidence="2" id="KW-1185">Reference proteome</keyword>
<evidence type="ECO:0000313" key="2">
    <source>
        <dbReference type="Proteomes" id="UP000002010"/>
    </source>
</evidence>
<protein>
    <submittedName>
        <fullName evidence="1">Uncharacterized protein</fullName>
    </submittedName>
</protein>
<dbReference type="EMBL" id="CP001154">
    <property type="protein sequence ID" value="ACO75688.1"/>
    <property type="molecule type" value="Genomic_DNA"/>
</dbReference>
<sequence>MERASSGVFGFDFYFYFDFAQNIPRASDKKLTVLAFILFLSCQVG</sequence>
<dbReference type="Proteomes" id="UP000002010">
    <property type="component" value="Chromosome"/>
</dbReference>
<proteinExistence type="predicted"/>
<dbReference type="HOGENOM" id="CLU_3201470_0_0_4"/>
<dbReference type="STRING" id="557598.LHK_02707"/>
<accession>C1DCR9</accession>
<organism evidence="1 2">
    <name type="scientific">Laribacter hongkongensis (strain HLHK9)</name>
    <dbReference type="NCBI Taxonomy" id="557598"/>
    <lineage>
        <taxon>Bacteria</taxon>
        <taxon>Pseudomonadati</taxon>
        <taxon>Pseudomonadota</taxon>
        <taxon>Betaproteobacteria</taxon>
        <taxon>Neisseriales</taxon>
        <taxon>Aquaspirillaceae</taxon>
        <taxon>Laribacter</taxon>
    </lineage>
</organism>
<gene>
    <name evidence="1" type="ordered locus">LHK_02707</name>
</gene>